<proteinExistence type="predicted"/>
<dbReference type="SUPFAM" id="SSF52266">
    <property type="entry name" value="SGNH hydrolase"/>
    <property type="match status" value="1"/>
</dbReference>
<comment type="caution">
    <text evidence="1">The sequence shown here is derived from an EMBL/GenBank/DDBJ whole genome shotgun (WGS) entry which is preliminary data.</text>
</comment>
<sequence>MSLTRHLENIIISRTDDDNISTRKKTEGEKTETEIKVAEKKWDVVILQEGTVDLLIPELRDLAVNKAIEKIKTLVNNPECRFIFFTTWPSERQYPKEYCRGGGRIDESLDDMQDYCSPKIENYEQEFELIDNGHSLLAKKNGMLKTDNGKLYRMVKENKPDLALLEDPIHPNENGAFLNACEFYEILSGRKASNLKTNGQIEPQIAEYLKNIAGKN</sequence>
<dbReference type="Proteomes" id="UP001168579">
    <property type="component" value="Unassembled WGS sequence"/>
</dbReference>
<dbReference type="InterPro" id="IPR036514">
    <property type="entry name" value="SGNH_hydro_sf"/>
</dbReference>
<gene>
    <name evidence="1" type="ORF">Q2T41_06885</name>
</gene>
<evidence type="ECO:0000313" key="1">
    <source>
        <dbReference type="EMBL" id="MDO1512378.1"/>
    </source>
</evidence>
<name>A0ABT8RN95_9FLAO</name>
<reference evidence="1" key="2">
    <citation type="submission" date="2023-06" db="EMBL/GenBank/DDBJ databases">
        <authorList>
            <person name="Lucena T."/>
            <person name="Sun Q."/>
        </authorList>
    </citation>
    <scope>NUCLEOTIDE SEQUENCE</scope>
    <source>
        <strain evidence="1">CECT 8869</strain>
    </source>
</reference>
<keyword evidence="2" id="KW-1185">Reference proteome</keyword>
<reference evidence="1" key="1">
    <citation type="journal article" date="2014" name="Int. J. Syst. Evol. Microbiol.">
        <title>Complete genome of a new Firmicutes species belonging to the dominant human colonic microbiota ('Ruminococcus bicirculans') reveals two chromosomes and a selective capacity to utilize plant glucans.</title>
        <authorList>
            <consortium name="NISC Comparative Sequencing Program"/>
            <person name="Wegmann U."/>
            <person name="Louis P."/>
            <person name="Goesmann A."/>
            <person name="Henrissat B."/>
            <person name="Duncan S.H."/>
            <person name="Flint H.J."/>
        </authorList>
    </citation>
    <scope>NUCLEOTIDE SEQUENCE</scope>
    <source>
        <strain evidence="1">CECT 8869</strain>
    </source>
</reference>
<organism evidence="1 2">
    <name type="scientific">Maribacter confluentis</name>
    <dbReference type="NCBI Taxonomy" id="1656093"/>
    <lineage>
        <taxon>Bacteria</taxon>
        <taxon>Pseudomonadati</taxon>
        <taxon>Bacteroidota</taxon>
        <taxon>Flavobacteriia</taxon>
        <taxon>Flavobacteriales</taxon>
        <taxon>Flavobacteriaceae</taxon>
        <taxon>Maribacter</taxon>
    </lineage>
</organism>
<accession>A0ABT8RN95</accession>
<evidence type="ECO:0000313" key="2">
    <source>
        <dbReference type="Proteomes" id="UP001168579"/>
    </source>
</evidence>
<protein>
    <submittedName>
        <fullName evidence="1">DUF4886 domain-containing protein</fullName>
    </submittedName>
</protein>
<dbReference type="EMBL" id="JAUKUC010000001">
    <property type="protein sequence ID" value="MDO1512378.1"/>
    <property type="molecule type" value="Genomic_DNA"/>
</dbReference>
<dbReference type="Gene3D" id="3.40.50.1110">
    <property type="entry name" value="SGNH hydrolase"/>
    <property type="match status" value="1"/>
</dbReference>